<name>A0A0C3D1D3_OIDMZ</name>
<evidence type="ECO:0000313" key="1">
    <source>
        <dbReference type="EMBL" id="KIN05059.1"/>
    </source>
</evidence>
<sequence>MLRARAVQNIQYMLSTLLAPRFKTVNMSASNSKFYTECGHTIAEEPDPTEPADLNGTQEVVRGRCPACSDPLSYVESGIEHLPTAPVVSYVRLIRGKAKKMLKSLRSNSDETKLMEDQWGTQMAPKTSGSNMDDEIVGKENIDTRQPIVDKTKDSYVIVTGGNSNVIAVQTPKSGQVSTEGKAADALAREAARANILGFADHITANFATMRQNIDEANQRIADINNFKLAHFMSQGVHRWTAAVQQAVQDCEDELVRECEKLARMV</sequence>
<dbReference type="AlphaFoldDB" id="A0A0C3D1D3"/>
<gene>
    <name evidence="1" type="ORF">OIDMADRAFT_142832</name>
</gene>
<evidence type="ECO:0000313" key="2">
    <source>
        <dbReference type="Proteomes" id="UP000054321"/>
    </source>
</evidence>
<reference evidence="2" key="2">
    <citation type="submission" date="2015-01" db="EMBL/GenBank/DDBJ databases">
        <title>Evolutionary Origins and Diversification of the Mycorrhizal Mutualists.</title>
        <authorList>
            <consortium name="DOE Joint Genome Institute"/>
            <consortium name="Mycorrhizal Genomics Consortium"/>
            <person name="Kohler A."/>
            <person name="Kuo A."/>
            <person name="Nagy L.G."/>
            <person name="Floudas D."/>
            <person name="Copeland A."/>
            <person name="Barry K.W."/>
            <person name="Cichocki N."/>
            <person name="Veneault-Fourrey C."/>
            <person name="LaButti K."/>
            <person name="Lindquist E.A."/>
            <person name="Lipzen A."/>
            <person name="Lundell T."/>
            <person name="Morin E."/>
            <person name="Murat C."/>
            <person name="Riley R."/>
            <person name="Ohm R."/>
            <person name="Sun H."/>
            <person name="Tunlid A."/>
            <person name="Henrissat B."/>
            <person name="Grigoriev I.V."/>
            <person name="Hibbett D.S."/>
            <person name="Martin F."/>
        </authorList>
    </citation>
    <scope>NUCLEOTIDE SEQUENCE [LARGE SCALE GENOMIC DNA]</scope>
    <source>
        <strain evidence="2">Zn</strain>
    </source>
</reference>
<proteinExistence type="predicted"/>
<dbReference type="EMBL" id="KN832872">
    <property type="protein sequence ID" value="KIN05059.1"/>
    <property type="molecule type" value="Genomic_DNA"/>
</dbReference>
<keyword evidence="2" id="KW-1185">Reference proteome</keyword>
<dbReference type="HOGENOM" id="CLU_1046214_0_0_1"/>
<accession>A0A0C3D1D3</accession>
<protein>
    <submittedName>
        <fullName evidence="1">Uncharacterized protein</fullName>
    </submittedName>
</protein>
<organism evidence="1 2">
    <name type="scientific">Oidiodendron maius (strain Zn)</name>
    <dbReference type="NCBI Taxonomy" id="913774"/>
    <lineage>
        <taxon>Eukaryota</taxon>
        <taxon>Fungi</taxon>
        <taxon>Dikarya</taxon>
        <taxon>Ascomycota</taxon>
        <taxon>Pezizomycotina</taxon>
        <taxon>Leotiomycetes</taxon>
        <taxon>Leotiomycetes incertae sedis</taxon>
        <taxon>Myxotrichaceae</taxon>
        <taxon>Oidiodendron</taxon>
    </lineage>
</organism>
<dbReference type="InParanoid" id="A0A0C3D1D3"/>
<reference evidence="1 2" key="1">
    <citation type="submission" date="2014-04" db="EMBL/GenBank/DDBJ databases">
        <authorList>
            <consortium name="DOE Joint Genome Institute"/>
            <person name="Kuo A."/>
            <person name="Martino E."/>
            <person name="Perotto S."/>
            <person name="Kohler A."/>
            <person name="Nagy L.G."/>
            <person name="Floudas D."/>
            <person name="Copeland A."/>
            <person name="Barry K.W."/>
            <person name="Cichocki N."/>
            <person name="Veneault-Fourrey C."/>
            <person name="LaButti K."/>
            <person name="Lindquist E.A."/>
            <person name="Lipzen A."/>
            <person name="Lundell T."/>
            <person name="Morin E."/>
            <person name="Murat C."/>
            <person name="Sun H."/>
            <person name="Tunlid A."/>
            <person name="Henrissat B."/>
            <person name="Grigoriev I.V."/>
            <person name="Hibbett D.S."/>
            <person name="Martin F."/>
            <person name="Nordberg H.P."/>
            <person name="Cantor M.N."/>
            <person name="Hua S.X."/>
        </authorList>
    </citation>
    <scope>NUCLEOTIDE SEQUENCE [LARGE SCALE GENOMIC DNA]</scope>
    <source>
        <strain evidence="1 2">Zn</strain>
    </source>
</reference>
<dbReference type="Proteomes" id="UP000054321">
    <property type="component" value="Unassembled WGS sequence"/>
</dbReference>